<evidence type="ECO:0000256" key="1">
    <source>
        <dbReference type="SAM" id="Phobius"/>
    </source>
</evidence>
<keyword evidence="1" id="KW-1133">Transmembrane helix</keyword>
<evidence type="ECO:0000313" key="2">
    <source>
        <dbReference type="EMBL" id="KPL58989.1"/>
    </source>
</evidence>
<reference evidence="2 3" key="1">
    <citation type="submission" date="2015-08" db="EMBL/GenBank/DDBJ databases">
        <title>Draft Genome Sequence of Bacillus vietnamensis UCD-SED5.</title>
        <authorList>
            <person name="Lee R.D."/>
            <person name="Jospin G."/>
            <person name="Lang J.M."/>
            <person name="Coil D.A."/>
            <person name="Eisen J.A."/>
        </authorList>
    </citation>
    <scope>NUCLEOTIDE SEQUENCE [LARGE SCALE GENOMIC DNA]</scope>
    <source>
        <strain evidence="2 3">UCD-SED5</strain>
    </source>
</reference>
<evidence type="ECO:0000313" key="3">
    <source>
        <dbReference type="Proteomes" id="UP000050398"/>
    </source>
</evidence>
<dbReference type="InterPro" id="IPR014197">
    <property type="entry name" value="Sporulation_prot_YunB"/>
</dbReference>
<name>A0A0P6VVP9_9BACI</name>
<gene>
    <name evidence="2" type="ORF">AM506_13680</name>
</gene>
<keyword evidence="1" id="KW-0472">Membrane</keyword>
<dbReference type="EMBL" id="LIXZ01000010">
    <property type="protein sequence ID" value="KPL58989.1"/>
    <property type="molecule type" value="Genomic_DNA"/>
</dbReference>
<comment type="caution">
    <text evidence="2">The sequence shown here is derived from an EMBL/GenBank/DDBJ whole genome shotgun (WGS) entry which is preliminary data.</text>
</comment>
<dbReference type="RefSeq" id="WP_060673054.1">
    <property type="nucleotide sequence ID" value="NZ_JBCNGU010000025.1"/>
</dbReference>
<organism evidence="2 3">
    <name type="scientific">Rossellomorea vietnamensis</name>
    <dbReference type="NCBI Taxonomy" id="218284"/>
    <lineage>
        <taxon>Bacteria</taxon>
        <taxon>Bacillati</taxon>
        <taxon>Bacillota</taxon>
        <taxon>Bacilli</taxon>
        <taxon>Bacillales</taxon>
        <taxon>Bacillaceae</taxon>
        <taxon>Rossellomorea</taxon>
    </lineage>
</organism>
<proteinExistence type="predicted"/>
<dbReference type="PATRIC" id="fig|218284.4.peg.4484"/>
<dbReference type="eggNOG" id="ENOG5031XUS">
    <property type="taxonomic scope" value="Bacteria"/>
</dbReference>
<dbReference type="Pfam" id="PF09560">
    <property type="entry name" value="Spore_YunB"/>
    <property type="match status" value="1"/>
</dbReference>
<dbReference type="Proteomes" id="UP000050398">
    <property type="component" value="Unassembled WGS sequence"/>
</dbReference>
<accession>A0A0P6VVP9</accession>
<dbReference type="OrthoDB" id="1649278at2"/>
<protein>
    <submittedName>
        <fullName evidence="2">Sporulation protein</fullName>
    </submittedName>
</protein>
<dbReference type="NCBIfam" id="TIGR02832">
    <property type="entry name" value="spo_yunB"/>
    <property type="match status" value="1"/>
</dbReference>
<keyword evidence="1" id="KW-0812">Transmembrane</keyword>
<feature type="transmembrane region" description="Helical" evidence="1">
    <location>
        <begin position="20"/>
        <end position="39"/>
    </location>
</feature>
<dbReference type="AlphaFoldDB" id="A0A0P6VVP9"/>
<sequence>MSKFKTYKPRRGGPLPFRHVMIITFLFFMISTGFGLWIINKGLKPTLLAYAETQTSRIGTLVINKAINKKIADVLDISDITEEVKNQEGDIVSFKYNTQTINRVQAEITNLVQQNLQEAEAGNIENLEFLTEVEIDKGKSKTSKGITYSVPLGQATNNVLLGNLGPKIPIRFHSIGDVRSDVKTTVEQFGINNAVVKVFVELEVNVQIIIPFATKTETIKQDILVAMGTVHLDVPQFYNNGGGGSSPSIEFPTN</sequence>
<dbReference type="PIRSF" id="PIRSF021383">
    <property type="entry name" value="YunB"/>
    <property type="match status" value="1"/>
</dbReference>